<keyword evidence="3" id="KW-1185">Reference proteome</keyword>
<keyword evidence="1" id="KW-0472">Membrane</keyword>
<dbReference type="Proteomes" id="UP001054837">
    <property type="component" value="Unassembled WGS sequence"/>
</dbReference>
<keyword evidence="1" id="KW-0812">Transmembrane</keyword>
<protein>
    <submittedName>
        <fullName evidence="2">Uncharacterized protein</fullName>
    </submittedName>
</protein>
<evidence type="ECO:0000313" key="3">
    <source>
        <dbReference type="Proteomes" id="UP001054837"/>
    </source>
</evidence>
<organism evidence="2 3">
    <name type="scientific">Caerostris darwini</name>
    <dbReference type="NCBI Taxonomy" id="1538125"/>
    <lineage>
        <taxon>Eukaryota</taxon>
        <taxon>Metazoa</taxon>
        <taxon>Ecdysozoa</taxon>
        <taxon>Arthropoda</taxon>
        <taxon>Chelicerata</taxon>
        <taxon>Arachnida</taxon>
        <taxon>Araneae</taxon>
        <taxon>Araneomorphae</taxon>
        <taxon>Entelegynae</taxon>
        <taxon>Araneoidea</taxon>
        <taxon>Araneidae</taxon>
        <taxon>Caerostris</taxon>
    </lineage>
</organism>
<feature type="transmembrane region" description="Helical" evidence="1">
    <location>
        <begin position="20"/>
        <end position="38"/>
    </location>
</feature>
<evidence type="ECO:0000313" key="2">
    <source>
        <dbReference type="EMBL" id="GIY90895.1"/>
    </source>
</evidence>
<reference evidence="2 3" key="1">
    <citation type="submission" date="2021-06" db="EMBL/GenBank/DDBJ databases">
        <title>Caerostris darwini draft genome.</title>
        <authorList>
            <person name="Kono N."/>
            <person name="Arakawa K."/>
        </authorList>
    </citation>
    <scope>NUCLEOTIDE SEQUENCE [LARGE SCALE GENOMIC DNA]</scope>
</reference>
<comment type="caution">
    <text evidence="2">The sequence shown here is derived from an EMBL/GenBank/DDBJ whole genome shotgun (WGS) entry which is preliminary data.</text>
</comment>
<dbReference type="EMBL" id="BPLQ01015723">
    <property type="protein sequence ID" value="GIY90895.1"/>
    <property type="molecule type" value="Genomic_DNA"/>
</dbReference>
<accession>A0AAV4X6U3</accession>
<name>A0AAV4X6U3_9ARAC</name>
<evidence type="ECO:0000256" key="1">
    <source>
        <dbReference type="SAM" id="Phobius"/>
    </source>
</evidence>
<keyword evidence="1" id="KW-1133">Transmembrane helix</keyword>
<proteinExistence type="predicted"/>
<gene>
    <name evidence="2" type="ORF">CDAR_491101</name>
</gene>
<feature type="transmembrane region" description="Helical" evidence="1">
    <location>
        <begin position="70"/>
        <end position="87"/>
    </location>
</feature>
<dbReference type="AlphaFoldDB" id="A0AAV4X6U3"/>
<sequence>MQKLDTGLLHRLYGHRIGGLFLKCLQIWLPFSIYSNIYKSPGLNLCKSRVSNMCKSSASSPASNFYKSPVSNLCNSLILTLIYVFGIPPSRHRRSK</sequence>